<keyword evidence="4" id="KW-1185">Reference proteome</keyword>
<dbReference type="EMBL" id="BMOC01000004">
    <property type="protein sequence ID" value="GGJ01790.1"/>
    <property type="molecule type" value="Genomic_DNA"/>
</dbReference>
<evidence type="ECO:0000313" key="3">
    <source>
        <dbReference type="EMBL" id="GGJ01790.1"/>
    </source>
</evidence>
<evidence type="ECO:0000256" key="1">
    <source>
        <dbReference type="ARBA" id="ARBA00022823"/>
    </source>
</evidence>
<dbReference type="Pfam" id="PF00364">
    <property type="entry name" value="Biotin_lipoyl"/>
    <property type="match status" value="1"/>
</dbReference>
<dbReference type="AlphaFoldDB" id="A0A830EEB7"/>
<evidence type="ECO:0000313" key="4">
    <source>
        <dbReference type="Proteomes" id="UP000653099"/>
    </source>
</evidence>
<gene>
    <name evidence="3" type="ORF">GCM10008995_09490</name>
</gene>
<reference evidence="3" key="1">
    <citation type="journal article" date="2014" name="Int. J. Syst. Evol. Microbiol.">
        <title>Complete genome sequence of Corynebacterium casei LMG S-19264T (=DSM 44701T), isolated from a smear-ripened cheese.</title>
        <authorList>
            <consortium name="US DOE Joint Genome Institute (JGI-PGF)"/>
            <person name="Walter F."/>
            <person name="Albersmeier A."/>
            <person name="Kalinowski J."/>
            <person name="Ruckert C."/>
        </authorList>
    </citation>
    <scope>NUCLEOTIDE SEQUENCE</scope>
    <source>
        <strain evidence="3">JCM 14359</strain>
    </source>
</reference>
<comment type="caution">
    <text evidence="3">The sequence shown here is derived from an EMBL/GenBank/DDBJ whole genome shotgun (WGS) entry which is preliminary data.</text>
</comment>
<reference evidence="3" key="2">
    <citation type="submission" date="2020-09" db="EMBL/GenBank/DDBJ databases">
        <authorList>
            <person name="Sun Q."/>
            <person name="Ohkuma M."/>
        </authorList>
    </citation>
    <scope>NUCLEOTIDE SEQUENCE</scope>
    <source>
        <strain evidence="3">JCM 14359</strain>
    </source>
</reference>
<organism evidence="3 4">
    <name type="scientific">Halobellus salinus</name>
    <dbReference type="NCBI Taxonomy" id="931585"/>
    <lineage>
        <taxon>Archaea</taxon>
        <taxon>Methanobacteriati</taxon>
        <taxon>Methanobacteriota</taxon>
        <taxon>Stenosarchaea group</taxon>
        <taxon>Halobacteria</taxon>
        <taxon>Halobacteriales</taxon>
        <taxon>Haloferacaceae</taxon>
        <taxon>Halobellus</taxon>
    </lineage>
</organism>
<dbReference type="InterPro" id="IPR003016">
    <property type="entry name" value="2-oxoA_DH_lipoyl-BS"/>
</dbReference>
<name>A0A830EEB7_9EURY</name>
<accession>A0A830EEB7</accession>
<dbReference type="InterPro" id="IPR011053">
    <property type="entry name" value="Single_hybrid_motif"/>
</dbReference>
<sequence length="94" mass="9829">MREPGAMTDGTDRAAVTLAEWPDDADADEGVVVNWFAREGAHVDADASLCEVQIEKVSVDVLAPVAGTLTEVVAAEDAEFARGDTLAWISPDAG</sequence>
<dbReference type="Proteomes" id="UP000653099">
    <property type="component" value="Unassembled WGS sequence"/>
</dbReference>
<dbReference type="Gene3D" id="2.40.50.100">
    <property type="match status" value="1"/>
</dbReference>
<dbReference type="PROSITE" id="PS00189">
    <property type="entry name" value="LIPOYL"/>
    <property type="match status" value="1"/>
</dbReference>
<evidence type="ECO:0000259" key="2">
    <source>
        <dbReference type="Pfam" id="PF00364"/>
    </source>
</evidence>
<dbReference type="InterPro" id="IPR000089">
    <property type="entry name" value="Biotin_lipoyl"/>
</dbReference>
<keyword evidence="1" id="KW-0450">Lipoyl</keyword>
<protein>
    <recommendedName>
        <fullName evidence="2">Lipoyl-binding domain-containing protein</fullName>
    </recommendedName>
</protein>
<dbReference type="SUPFAM" id="SSF51230">
    <property type="entry name" value="Single hybrid motif"/>
    <property type="match status" value="1"/>
</dbReference>
<dbReference type="CDD" id="cd06849">
    <property type="entry name" value="lipoyl_domain"/>
    <property type="match status" value="1"/>
</dbReference>
<proteinExistence type="predicted"/>
<feature type="domain" description="Lipoyl-binding" evidence="2">
    <location>
        <begin position="28"/>
        <end position="88"/>
    </location>
</feature>